<keyword evidence="1" id="KW-0175">Coiled coil</keyword>
<dbReference type="AlphaFoldDB" id="A0A815WE79"/>
<keyword evidence="4" id="KW-1185">Reference proteome</keyword>
<organism evidence="3 4">
    <name type="scientific">Adineta ricciae</name>
    <name type="common">Rotifer</name>
    <dbReference type="NCBI Taxonomy" id="249248"/>
    <lineage>
        <taxon>Eukaryota</taxon>
        <taxon>Metazoa</taxon>
        <taxon>Spiralia</taxon>
        <taxon>Gnathifera</taxon>
        <taxon>Rotifera</taxon>
        <taxon>Eurotatoria</taxon>
        <taxon>Bdelloidea</taxon>
        <taxon>Adinetida</taxon>
        <taxon>Adinetidae</taxon>
        <taxon>Adineta</taxon>
    </lineage>
</organism>
<proteinExistence type="predicted"/>
<sequence length="337" mass="38921">MTSMTRSSITGLYHPKPSRTSFGSPSPSLSLLDHPNSETKTSAVHRLLYADQSGEMNSLSSVDLTKTASSTLEQSVVQAQLKRAISCNEVMEASMKRLRTETQNTIDDLRDKNETLERSLHEAKIKISDLEHLLEKLKQPTINSNDTVTPLSIYEQQINTLQNDKLELKLQLQNSENLHSKEVTQLEQTINELKHKLTDVESLLKLNQLEQDKLQNINKETMNQSNKKTKEIEELQKRVIELELIVSTRHRTNVINQSLVDDVKRIHDLRYENEQLKKDIELLKLKCNERVLHDEELRTLRQQVDNGQNYRAIIAKQEAEILKLREQLANENKLDFI</sequence>
<dbReference type="EMBL" id="CAJNOR010005123">
    <property type="protein sequence ID" value="CAF1546662.1"/>
    <property type="molecule type" value="Genomic_DNA"/>
</dbReference>
<evidence type="ECO:0000256" key="2">
    <source>
        <dbReference type="SAM" id="MobiDB-lite"/>
    </source>
</evidence>
<feature type="compositionally biased region" description="Low complexity" evidence="2">
    <location>
        <begin position="18"/>
        <end position="34"/>
    </location>
</feature>
<evidence type="ECO:0000256" key="1">
    <source>
        <dbReference type="SAM" id="Coils"/>
    </source>
</evidence>
<comment type="caution">
    <text evidence="3">The sequence shown here is derived from an EMBL/GenBank/DDBJ whole genome shotgun (WGS) entry which is preliminary data.</text>
</comment>
<reference evidence="3" key="1">
    <citation type="submission" date="2021-02" db="EMBL/GenBank/DDBJ databases">
        <authorList>
            <person name="Nowell W R."/>
        </authorList>
    </citation>
    <scope>NUCLEOTIDE SEQUENCE</scope>
</reference>
<dbReference type="Proteomes" id="UP000663828">
    <property type="component" value="Unassembled WGS sequence"/>
</dbReference>
<name>A0A815WE79_ADIRI</name>
<feature type="coiled-coil region" evidence="1">
    <location>
        <begin position="99"/>
        <end position="286"/>
    </location>
</feature>
<accession>A0A815WE79</accession>
<evidence type="ECO:0000313" key="3">
    <source>
        <dbReference type="EMBL" id="CAF1546662.1"/>
    </source>
</evidence>
<gene>
    <name evidence="3" type="ORF">XAT740_LOCUS42568</name>
</gene>
<evidence type="ECO:0000313" key="4">
    <source>
        <dbReference type="Proteomes" id="UP000663828"/>
    </source>
</evidence>
<feature type="compositionally biased region" description="Polar residues" evidence="2">
    <location>
        <begin position="1"/>
        <end position="10"/>
    </location>
</feature>
<feature type="region of interest" description="Disordered" evidence="2">
    <location>
        <begin position="1"/>
        <end position="36"/>
    </location>
</feature>
<protein>
    <submittedName>
        <fullName evidence="3">Uncharacterized protein</fullName>
    </submittedName>
</protein>